<dbReference type="PANTHER" id="PTHR43622">
    <property type="entry name" value="3-DEHYDROQUINATE SYNTHASE"/>
    <property type="match status" value="1"/>
</dbReference>
<protein>
    <recommendedName>
        <fullName evidence="5">3-dehydroquinate synthase N-terminal domain-containing protein</fullName>
    </recommendedName>
</protein>
<keyword evidence="2" id="KW-0520">NAD</keyword>
<dbReference type="SUPFAM" id="SSF56796">
    <property type="entry name" value="Dehydroquinate synthase-like"/>
    <property type="match status" value="1"/>
</dbReference>
<keyword evidence="3" id="KW-0057">Aromatic amino acid biosynthesis</keyword>
<name>A0A383ETZ2_9ZZZZ</name>
<evidence type="ECO:0000256" key="3">
    <source>
        <dbReference type="ARBA" id="ARBA00023141"/>
    </source>
</evidence>
<evidence type="ECO:0000259" key="5">
    <source>
        <dbReference type="Pfam" id="PF01761"/>
    </source>
</evidence>
<dbReference type="PANTHER" id="PTHR43622:SF7">
    <property type="entry name" value="3-DEHYDROQUINATE SYNTHASE, CHLOROPLASTIC"/>
    <property type="match status" value="1"/>
</dbReference>
<keyword evidence="1" id="KW-0028">Amino-acid biosynthesis</keyword>
<evidence type="ECO:0000256" key="4">
    <source>
        <dbReference type="ARBA" id="ARBA00023239"/>
    </source>
</evidence>
<proteinExistence type="predicted"/>
<evidence type="ECO:0000313" key="6">
    <source>
        <dbReference type="EMBL" id="SVE59528.1"/>
    </source>
</evidence>
<reference evidence="6" key="1">
    <citation type="submission" date="2018-05" db="EMBL/GenBank/DDBJ databases">
        <authorList>
            <person name="Lanie J.A."/>
            <person name="Ng W.-L."/>
            <person name="Kazmierczak K.M."/>
            <person name="Andrzejewski T.M."/>
            <person name="Davidsen T.M."/>
            <person name="Wayne K.J."/>
            <person name="Tettelin H."/>
            <person name="Glass J.I."/>
            <person name="Rusch D."/>
            <person name="Podicherti R."/>
            <person name="Tsui H.-C.T."/>
            <person name="Winkler M.E."/>
        </authorList>
    </citation>
    <scope>NUCLEOTIDE SEQUENCE</scope>
</reference>
<dbReference type="InterPro" id="IPR050071">
    <property type="entry name" value="Dehydroquinate_synthase"/>
</dbReference>
<dbReference type="GO" id="GO:0003856">
    <property type="term" value="F:3-dehydroquinate synthase activity"/>
    <property type="evidence" value="ECO:0007669"/>
    <property type="project" value="TreeGrafter"/>
</dbReference>
<gene>
    <name evidence="6" type="ORF">METZ01_LOCUS512382</name>
</gene>
<evidence type="ECO:0000256" key="1">
    <source>
        <dbReference type="ARBA" id="ARBA00022605"/>
    </source>
</evidence>
<dbReference type="InterPro" id="IPR030960">
    <property type="entry name" value="DHQS/DOIS_N"/>
</dbReference>
<sequence>MKIPSLLSEKNIGQKWVIVSQHRLMELFGFELMSLLKENEFNVDFITLPMGETAKSLNEYSRVISQMIELGCDRSSTILALGGGVVGDVSGFVAASFMRGIKYYQIPTTLLAMVDSSIG</sequence>
<dbReference type="GO" id="GO:0009073">
    <property type="term" value="P:aromatic amino acid family biosynthetic process"/>
    <property type="evidence" value="ECO:0007669"/>
    <property type="project" value="UniProtKB-KW"/>
</dbReference>
<dbReference type="EMBL" id="UINC01228281">
    <property type="protein sequence ID" value="SVE59528.1"/>
    <property type="molecule type" value="Genomic_DNA"/>
</dbReference>
<dbReference type="Pfam" id="PF01761">
    <property type="entry name" value="DHQ_synthase"/>
    <property type="match status" value="1"/>
</dbReference>
<accession>A0A383ETZ2</accession>
<dbReference type="Gene3D" id="3.40.50.1970">
    <property type="match status" value="1"/>
</dbReference>
<keyword evidence="4" id="KW-0456">Lyase</keyword>
<feature type="domain" description="3-dehydroquinate synthase N-terminal" evidence="5">
    <location>
        <begin position="46"/>
        <end position="119"/>
    </location>
</feature>
<evidence type="ECO:0000256" key="2">
    <source>
        <dbReference type="ARBA" id="ARBA00023027"/>
    </source>
</evidence>
<dbReference type="GO" id="GO:0008652">
    <property type="term" value="P:amino acid biosynthetic process"/>
    <property type="evidence" value="ECO:0007669"/>
    <property type="project" value="UniProtKB-KW"/>
</dbReference>
<feature type="non-terminal residue" evidence="6">
    <location>
        <position position="119"/>
    </location>
</feature>
<organism evidence="6">
    <name type="scientific">marine metagenome</name>
    <dbReference type="NCBI Taxonomy" id="408172"/>
    <lineage>
        <taxon>unclassified sequences</taxon>
        <taxon>metagenomes</taxon>
        <taxon>ecological metagenomes</taxon>
    </lineage>
</organism>
<dbReference type="AlphaFoldDB" id="A0A383ETZ2"/>